<dbReference type="PANTHER" id="PTHR15175:SF0">
    <property type="entry name" value="SH3 DOMAIN-CONTAINING PROTEIN C23A1.17"/>
    <property type="match status" value="1"/>
</dbReference>
<dbReference type="Proteomes" id="UP001283361">
    <property type="component" value="Unassembled WGS sequence"/>
</dbReference>
<feature type="region of interest" description="Disordered" evidence="1">
    <location>
        <begin position="220"/>
        <end position="244"/>
    </location>
</feature>
<evidence type="ECO:0000313" key="3">
    <source>
        <dbReference type="Proteomes" id="UP001283361"/>
    </source>
</evidence>
<dbReference type="InterPro" id="IPR019734">
    <property type="entry name" value="TPR_rpt"/>
</dbReference>
<dbReference type="SUPFAM" id="SSF48452">
    <property type="entry name" value="TPR-like"/>
    <property type="match status" value="1"/>
</dbReference>
<dbReference type="EMBL" id="JAWDGP010001470">
    <property type="protein sequence ID" value="KAK3791494.1"/>
    <property type="molecule type" value="Genomic_DNA"/>
</dbReference>
<dbReference type="AlphaFoldDB" id="A0AAE1API2"/>
<evidence type="ECO:0000313" key="2">
    <source>
        <dbReference type="EMBL" id="KAK3791494.1"/>
    </source>
</evidence>
<feature type="region of interest" description="Disordered" evidence="1">
    <location>
        <begin position="188"/>
        <end position="208"/>
    </location>
</feature>
<dbReference type="InterPro" id="IPR011990">
    <property type="entry name" value="TPR-like_helical_dom_sf"/>
</dbReference>
<dbReference type="PANTHER" id="PTHR15175">
    <property type="entry name" value="NEUTROPHIL CYTOSOLIC FACTOR 2, NEUTROPHIL NADPH OXIDASE FACTOR 2"/>
    <property type="match status" value="1"/>
</dbReference>
<dbReference type="Gene3D" id="1.25.40.10">
    <property type="entry name" value="Tetratricopeptide repeat domain"/>
    <property type="match status" value="1"/>
</dbReference>
<comment type="caution">
    <text evidence="2">The sequence shown here is derived from an EMBL/GenBank/DDBJ whole genome shotgun (WGS) entry which is preliminary data.</text>
</comment>
<dbReference type="InterPro" id="IPR051864">
    <property type="entry name" value="NCF2_NOXA1"/>
</dbReference>
<sequence>MDLKDTITKWQTGMCLLDNDNSLDQAVTILLSIRSPSAKIIHNVGCVKMRQGLFSDAIQFFSNSLERDKYLGLSYFQRGVCYYETQRFDRAELDFLTAQSLCPRDGINYRQLGADFVLTPDLLGECLKVTRQISRLRSCGQLPEFDRDGCLFWPPKKMVENLVKQDFLGKAKVISSTAETDIVYAADKKPSSPSVPGKTRQFSSSSSLRKQVIVTPSGAKVVVPPRPNRPPPTLPADSGSDLPVASMGQKLMREKSKSAEDILDGGENQDYSLARAVNNYNSGSKLNMGVDLASVLTQHMKSGQALTLPVRRSAQVERGFQVNQLDQGKSQDRATKCVPGDPHSRPVGTGPRPAAQHNSLGEESAGKKTVRELASNFSRSGLAVKPLSGSGDVAKSPKPARPPPPKIRH</sequence>
<dbReference type="SMART" id="SM00028">
    <property type="entry name" value="TPR"/>
    <property type="match status" value="2"/>
</dbReference>
<feature type="compositionally biased region" description="Pro residues" evidence="1">
    <location>
        <begin position="399"/>
        <end position="409"/>
    </location>
</feature>
<accession>A0AAE1API2</accession>
<evidence type="ECO:0000256" key="1">
    <source>
        <dbReference type="SAM" id="MobiDB-lite"/>
    </source>
</evidence>
<name>A0AAE1API2_9GAST</name>
<feature type="region of interest" description="Disordered" evidence="1">
    <location>
        <begin position="323"/>
        <end position="409"/>
    </location>
</feature>
<reference evidence="2" key="1">
    <citation type="journal article" date="2023" name="G3 (Bethesda)">
        <title>A reference genome for the long-term kleptoplast-retaining sea slug Elysia crispata morphotype clarki.</title>
        <authorList>
            <person name="Eastman K.E."/>
            <person name="Pendleton A.L."/>
            <person name="Shaikh M.A."/>
            <person name="Suttiyut T."/>
            <person name="Ogas R."/>
            <person name="Tomko P."/>
            <person name="Gavelis G."/>
            <person name="Widhalm J.R."/>
            <person name="Wisecaver J.H."/>
        </authorList>
    </citation>
    <scope>NUCLEOTIDE SEQUENCE</scope>
    <source>
        <strain evidence="2">ECLA1</strain>
    </source>
</reference>
<keyword evidence="3" id="KW-1185">Reference proteome</keyword>
<feature type="compositionally biased region" description="Pro residues" evidence="1">
    <location>
        <begin position="224"/>
        <end position="234"/>
    </location>
</feature>
<organism evidence="2 3">
    <name type="scientific">Elysia crispata</name>
    <name type="common">lettuce slug</name>
    <dbReference type="NCBI Taxonomy" id="231223"/>
    <lineage>
        <taxon>Eukaryota</taxon>
        <taxon>Metazoa</taxon>
        <taxon>Spiralia</taxon>
        <taxon>Lophotrochozoa</taxon>
        <taxon>Mollusca</taxon>
        <taxon>Gastropoda</taxon>
        <taxon>Heterobranchia</taxon>
        <taxon>Euthyneura</taxon>
        <taxon>Panpulmonata</taxon>
        <taxon>Sacoglossa</taxon>
        <taxon>Placobranchoidea</taxon>
        <taxon>Plakobranchidae</taxon>
        <taxon>Elysia</taxon>
    </lineage>
</organism>
<protein>
    <submittedName>
        <fullName evidence="2">Uncharacterized protein</fullName>
    </submittedName>
</protein>
<proteinExistence type="predicted"/>
<gene>
    <name evidence="2" type="ORF">RRG08_055518</name>
</gene>